<dbReference type="KEGG" id="vcn:VOLCADRAFT_108646"/>
<feature type="compositionally biased region" description="Basic and acidic residues" evidence="1">
    <location>
        <begin position="171"/>
        <end position="187"/>
    </location>
</feature>
<dbReference type="EMBL" id="GL378593">
    <property type="protein sequence ID" value="EFJ39412.1"/>
    <property type="molecule type" value="Genomic_DNA"/>
</dbReference>
<dbReference type="Proteomes" id="UP000001058">
    <property type="component" value="Unassembled WGS sequence"/>
</dbReference>
<evidence type="ECO:0000313" key="3">
    <source>
        <dbReference type="Proteomes" id="UP000001058"/>
    </source>
</evidence>
<feature type="region of interest" description="Disordered" evidence="1">
    <location>
        <begin position="1"/>
        <end position="27"/>
    </location>
</feature>
<proteinExistence type="predicted"/>
<feature type="compositionally biased region" description="Polar residues" evidence="1">
    <location>
        <begin position="1"/>
        <end position="18"/>
    </location>
</feature>
<accession>D8ULI8</accession>
<protein>
    <submittedName>
        <fullName evidence="2">Uncharacterized protein</fullName>
    </submittedName>
</protein>
<dbReference type="AlphaFoldDB" id="D8ULI8"/>
<feature type="region of interest" description="Disordered" evidence="1">
    <location>
        <begin position="115"/>
        <end position="198"/>
    </location>
</feature>
<evidence type="ECO:0000313" key="2">
    <source>
        <dbReference type="EMBL" id="EFJ39412.1"/>
    </source>
</evidence>
<dbReference type="GeneID" id="9614329"/>
<keyword evidence="3" id="KW-1185">Reference proteome</keyword>
<organism evidence="3">
    <name type="scientific">Volvox carteri f. nagariensis</name>
    <dbReference type="NCBI Taxonomy" id="3068"/>
    <lineage>
        <taxon>Eukaryota</taxon>
        <taxon>Viridiplantae</taxon>
        <taxon>Chlorophyta</taxon>
        <taxon>core chlorophytes</taxon>
        <taxon>Chlorophyceae</taxon>
        <taxon>CS clade</taxon>
        <taxon>Chlamydomonadales</taxon>
        <taxon>Volvocaceae</taxon>
        <taxon>Volvox</taxon>
    </lineage>
</organism>
<reference evidence="2 3" key="1">
    <citation type="journal article" date="2010" name="Science">
        <title>Genomic analysis of organismal complexity in the multicellular green alga Volvox carteri.</title>
        <authorList>
            <person name="Prochnik S.E."/>
            <person name="Umen J."/>
            <person name="Nedelcu A.M."/>
            <person name="Hallmann A."/>
            <person name="Miller S.M."/>
            <person name="Nishii I."/>
            <person name="Ferris P."/>
            <person name="Kuo A."/>
            <person name="Mitros T."/>
            <person name="Fritz-Laylin L.K."/>
            <person name="Hellsten U."/>
            <person name="Chapman J."/>
            <person name="Simakov O."/>
            <person name="Rensing S.A."/>
            <person name="Terry A."/>
            <person name="Pangilinan J."/>
            <person name="Kapitonov V."/>
            <person name="Jurka J."/>
            <person name="Salamov A."/>
            <person name="Shapiro H."/>
            <person name="Schmutz J."/>
            <person name="Grimwood J."/>
            <person name="Lindquist E."/>
            <person name="Lucas S."/>
            <person name="Grigoriev I.V."/>
            <person name="Schmitt R."/>
            <person name="Kirk D."/>
            <person name="Rokhsar D.S."/>
        </authorList>
    </citation>
    <scope>NUCLEOTIDE SEQUENCE [LARGE SCALE GENOMIC DNA]</scope>
    <source>
        <strain evidence="3">f. Nagariensis / Eve</strain>
    </source>
</reference>
<dbReference type="RefSeq" id="XP_002959524.1">
    <property type="nucleotide sequence ID" value="XM_002959478.1"/>
</dbReference>
<evidence type="ECO:0000256" key="1">
    <source>
        <dbReference type="SAM" id="MobiDB-lite"/>
    </source>
</evidence>
<name>D8ULI8_VOLCA</name>
<gene>
    <name evidence="2" type="ORF">VOLCADRAFT_108646</name>
</gene>
<sequence>MSAKISNSVDSDCSGRSNRNGRKSTHARNMEVTRLKTAKHAYNREVQMFNLARKAHPDYKLPAELKLLVNRALRDKTADLYWCAFKELKAHRFSLPELPQNGRNLLDELEGAAEMQTKGAPSGTTVPNQGKNRKRPRDSTSSDSPNLTGSLPPPSHPRSKSAARKAQHASHVGEARRSKQRHADGSKHVHFAPIPQMTVLQEDTPNTAFRKEATMKFAELHGSLQQLGGSVSELMRMVGSLQPFANFMVASFLKAVLGVSSCSTVIWADLERGALELVEEVPAILRQFRKRKAARRQGRAPGARQLTAWRSWEGNRSSGGVIGVWLNAYGIKTGEANSRLVCPSLWKQEKKAFIGGVEAVARGAGLYIGRAAARPSHGRAVALADLQRKFKMAGSWTFQDYRSIDNVLTWLQTAELQEPPITGSVSELSEVMSMSSAPAAL</sequence>
<dbReference type="InParanoid" id="D8ULI8"/>
<feature type="compositionally biased region" description="Basic residues" evidence="1">
    <location>
        <begin position="157"/>
        <end position="168"/>
    </location>
</feature>
<feature type="compositionally biased region" description="Polar residues" evidence="1">
    <location>
        <begin position="139"/>
        <end position="149"/>
    </location>
</feature>